<name>A0ABN7USA4_GIGMA</name>
<sequence>MEIETNPTSEDTDEHIRPIVTNIKDRNAKERMELGESYMLWDLLLNFNNTQFKKRAIVKIAIKNKRSKQILDDLWLLPIGRKLTRITQGENKEEILVNRKKHRLILEAKWNRRNLSPDSDKGKKVANGFSKNSLKLNQKNTLYKEKITCSYNKKNKLGETTKYKNHYDEDKRKEGYNIERSKYIESLDEKLQIILQRLDKIEANRSRIGDKSIWKEIETPQSLLTVAKGERKNQLAVEDWLPLQRSQLQNIQPKQREGEEMEREKEEGGVFRTKEKRRVRAEIRKRIKKIEKKQGQSN</sequence>
<proteinExistence type="predicted"/>
<feature type="compositionally biased region" description="Basic and acidic residues" evidence="1">
    <location>
        <begin position="254"/>
        <end position="273"/>
    </location>
</feature>
<reference evidence="2 3" key="1">
    <citation type="submission" date="2021-06" db="EMBL/GenBank/DDBJ databases">
        <authorList>
            <person name="Kallberg Y."/>
            <person name="Tangrot J."/>
            <person name="Rosling A."/>
        </authorList>
    </citation>
    <scope>NUCLEOTIDE SEQUENCE [LARGE SCALE GENOMIC DNA]</scope>
    <source>
        <strain evidence="2 3">120-4 pot B 10/14</strain>
    </source>
</reference>
<organism evidence="2 3">
    <name type="scientific">Gigaspora margarita</name>
    <dbReference type="NCBI Taxonomy" id="4874"/>
    <lineage>
        <taxon>Eukaryota</taxon>
        <taxon>Fungi</taxon>
        <taxon>Fungi incertae sedis</taxon>
        <taxon>Mucoromycota</taxon>
        <taxon>Glomeromycotina</taxon>
        <taxon>Glomeromycetes</taxon>
        <taxon>Diversisporales</taxon>
        <taxon>Gigasporaceae</taxon>
        <taxon>Gigaspora</taxon>
    </lineage>
</organism>
<dbReference type="Proteomes" id="UP000789901">
    <property type="component" value="Unassembled WGS sequence"/>
</dbReference>
<evidence type="ECO:0000313" key="2">
    <source>
        <dbReference type="EMBL" id="CAG8653562.1"/>
    </source>
</evidence>
<comment type="caution">
    <text evidence="2">The sequence shown here is derived from an EMBL/GenBank/DDBJ whole genome shotgun (WGS) entry which is preliminary data.</text>
</comment>
<evidence type="ECO:0000256" key="1">
    <source>
        <dbReference type="SAM" id="MobiDB-lite"/>
    </source>
</evidence>
<evidence type="ECO:0000313" key="3">
    <source>
        <dbReference type="Proteomes" id="UP000789901"/>
    </source>
</evidence>
<keyword evidence="3" id="KW-1185">Reference proteome</keyword>
<accession>A0ABN7USA4</accession>
<feature type="region of interest" description="Disordered" evidence="1">
    <location>
        <begin position="249"/>
        <end position="273"/>
    </location>
</feature>
<protein>
    <submittedName>
        <fullName evidence="2">1248_t:CDS:1</fullName>
    </submittedName>
</protein>
<dbReference type="EMBL" id="CAJVQB010005121">
    <property type="protein sequence ID" value="CAG8653562.1"/>
    <property type="molecule type" value="Genomic_DNA"/>
</dbReference>
<gene>
    <name evidence="2" type="ORF">GMARGA_LOCUS9484</name>
</gene>